<comment type="caution">
    <text evidence="3">The sequence shown here is derived from an EMBL/GenBank/DDBJ whole genome shotgun (WGS) entry which is preliminary data.</text>
</comment>
<dbReference type="DNASU" id="5306151"/>
<reference evidence="6 7" key="2">
    <citation type="journal article" date="2019" name="Nat. Med.">
        <title>A library of human gut bacterial isolates paired with longitudinal multiomics data enables mechanistic microbiome research.</title>
        <authorList>
            <person name="Poyet M."/>
            <person name="Groussin M."/>
            <person name="Gibbons S.M."/>
            <person name="Avila-Pacheco J."/>
            <person name="Jiang X."/>
            <person name="Kearney S.M."/>
            <person name="Perrotta A.R."/>
            <person name="Berdy B."/>
            <person name="Zhao S."/>
            <person name="Lieberman T.D."/>
            <person name="Swanson P.K."/>
            <person name="Smith M."/>
            <person name="Roesemann S."/>
            <person name="Alexander J.E."/>
            <person name="Rich S.A."/>
            <person name="Livny J."/>
            <person name="Vlamakis H."/>
            <person name="Clish C."/>
            <person name="Bullock K."/>
            <person name="Deik A."/>
            <person name="Scott J."/>
            <person name="Pierce K.A."/>
            <person name="Xavier R.J."/>
            <person name="Alm E.J."/>
        </authorList>
    </citation>
    <scope>NUCLEOTIDE SEQUENCE [LARGE SCALE GENOMIC DNA]</scope>
    <source>
        <strain evidence="4 6">BIOML-A20</strain>
        <strain evidence="3 7">BIOML-A9</strain>
    </source>
</reference>
<dbReference type="EMBL" id="WKMY01000001">
    <property type="protein sequence ID" value="MRY92207.1"/>
    <property type="molecule type" value="Genomic_DNA"/>
</dbReference>
<accession>A0A174KR50</accession>
<sequence>MKKLSILLLSLAAMGAFAFVLPSLPTGQSGAYPTETAFMAEAEEMFQKGNKLYEQGYMLQANYYYGQAVVAVASLRYGLSELIYVKQRDERAAAKKAAEEKQRKEDEEDMEDWGWEDEGGLLTALTNLIGKLDTMTEKLSQELVNMELDEDSERSEAWDLLATQSIASPYPYFFEAISWDYKGKEDKARECYANAMCNPAFPSTVWDFSYWQDLTSGELRAIARRLLPKEEEYRKYFHLSTYSCPHHYLNFDDDYLTAKAADTLVVLPTAVGAALMLYETAVQANPFNARNFAGASLLSVQNGDSVKAAYYLNEGLLIDPENKGLQTLLNVWKGGHK</sequence>
<evidence type="ECO:0000313" key="6">
    <source>
        <dbReference type="Proteomes" id="UP000441609"/>
    </source>
</evidence>
<dbReference type="Proteomes" id="UP000441609">
    <property type="component" value="Unassembled WGS sequence"/>
</dbReference>
<dbReference type="RefSeq" id="WP_005857137.1">
    <property type="nucleotide sequence ID" value="NZ_BQOC01000001.1"/>
</dbReference>
<evidence type="ECO:0000313" key="2">
    <source>
        <dbReference type="EMBL" id="CUP13271.1"/>
    </source>
</evidence>
<feature type="signal peptide" evidence="1">
    <location>
        <begin position="1"/>
        <end position="18"/>
    </location>
</feature>
<organism evidence="3 7">
    <name type="scientific">Parabacteroides distasonis</name>
    <dbReference type="NCBI Taxonomy" id="823"/>
    <lineage>
        <taxon>Bacteria</taxon>
        <taxon>Pseudomonadati</taxon>
        <taxon>Bacteroidota</taxon>
        <taxon>Bacteroidia</taxon>
        <taxon>Bacteroidales</taxon>
        <taxon>Tannerellaceae</taxon>
        <taxon>Parabacteroides</taxon>
    </lineage>
</organism>
<evidence type="ECO:0000313" key="5">
    <source>
        <dbReference type="Proteomes" id="UP000095455"/>
    </source>
</evidence>
<protein>
    <recommendedName>
        <fullName evidence="8">Tetratricopeptide repeat protein</fullName>
    </recommendedName>
</protein>
<evidence type="ECO:0000256" key="1">
    <source>
        <dbReference type="SAM" id="SignalP"/>
    </source>
</evidence>
<gene>
    <name evidence="2" type="ORF">ERS852380_03991</name>
    <name evidence="3" type="ORF">GKD67_02920</name>
    <name evidence="4" type="ORF">GKD70_06125</name>
</gene>
<dbReference type="Proteomes" id="UP000461276">
    <property type="component" value="Unassembled WGS sequence"/>
</dbReference>
<dbReference type="AlphaFoldDB" id="A0A174KR50"/>
<dbReference type="EMBL" id="WKMO01000004">
    <property type="protein sequence ID" value="MSB72873.1"/>
    <property type="molecule type" value="Genomic_DNA"/>
</dbReference>
<dbReference type="Proteomes" id="UP000095455">
    <property type="component" value="Unassembled WGS sequence"/>
</dbReference>
<feature type="chain" id="PRO_5039781523" description="Tetratricopeptide repeat protein" evidence="1">
    <location>
        <begin position="19"/>
        <end position="337"/>
    </location>
</feature>
<evidence type="ECO:0000313" key="7">
    <source>
        <dbReference type="Proteomes" id="UP000461276"/>
    </source>
</evidence>
<evidence type="ECO:0000313" key="3">
    <source>
        <dbReference type="EMBL" id="MRY92207.1"/>
    </source>
</evidence>
<evidence type="ECO:0000313" key="4">
    <source>
        <dbReference type="EMBL" id="MSB72873.1"/>
    </source>
</evidence>
<proteinExistence type="predicted"/>
<reference evidence="2 5" key="1">
    <citation type="submission" date="2015-09" db="EMBL/GenBank/DDBJ databases">
        <authorList>
            <consortium name="Pathogen Informatics"/>
        </authorList>
    </citation>
    <scope>NUCLEOTIDE SEQUENCE [LARGE SCALE GENOMIC DNA]</scope>
    <source>
        <strain evidence="2 5">2789STDY5608822</strain>
    </source>
</reference>
<keyword evidence="1" id="KW-0732">Signal</keyword>
<name>A0A174KR50_PARDI</name>
<evidence type="ECO:0008006" key="8">
    <source>
        <dbReference type="Google" id="ProtNLM"/>
    </source>
</evidence>
<dbReference type="EMBL" id="CYYK01000018">
    <property type="protein sequence ID" value="CUP13271.1"/>
    <property type="molecule type" value="Genomic_DNA"/>
</dbReference>